<keyword evidence="7 8" id="KW-0472">Membrane</keyword>
<evidence type="ECO:0000313" key="11">
    <source>
        <dbReference type="Proteomes" id="UP000595917"/>
    </source>
</evidence>
<dbReference type="CDD" id="cd06261">
    <property type="entry name" value="TM_PBP2"/>
    <property type="match status" value="1"/>
</dbReference>
<keyword evidence="5 8" id="KW-0812">Transmembrane</keyword>
<feature type="domain" description="ABC transmembrane type-1" evidence="9">
    <location>
        <begin position="74"/>
        <end position="265"/>
    </location>
</feature>
<dbReference type="PROSITE" id="PS50928">
    <property type="entry name" value="ABC_TM1"/>
    <property type="match status" value="1"/>
</dbReference>
<evidence type="ECO:0000313" key="10">
    <source>
        <dbReference type="EMBL" id="QQO11097.1"/>
    </source>
</evidence>
<dbReference type="RefSeq" id="WP_215628406.1">
    <property type="nucleotide sequence ID" value="NZ_CP067089.2"/>
</dbReference>
<feature type="transmembrane region" description="Helical" evidence="8">
    <location>
        <begin position="142"/>
        <end position="165"/>
    </location>
</feature>
<dbReference type="PANTHER" id="PTHR43744:SF8">
    <property type="entry name" value="SN-GLYCEROL-3-PHOSPHATE TRANSPORT SYSTEM PERMEASE PROTEIN UGPE"/>
    <property type="match status" value="1"/>
</dbReference>
<dbReference type="EMBL" id="CP067089">
    <property type="protein sequence ID" value="QQO11097.1"/>
    <property type="molecule type" value="Genomic_DNA"/>
</dbReference>
<accession>A0A7T7XRE5</accession>
<dbReference type="Proteomes" id="UP000595917">
    <property type="component" value="Chromosome"/>
</dbReference>
<dbReference type="Pfam" id="PF00528">
    <property type="entry name" value="BPD_transp_1"/>
    <property type="match status" value="1"/>
</dbReference>
<name>A0A7T7XRE5_9SPIR</name>
<dbReference type="GO" id="GO:0005886">
    <property type="term" value="C:plasma membrane"/>
    <property type="evidence" value="ECO:0007669"/>
    <property type="project" value="UniProtKB-SubCell"/>
</dbReference>
<evidence type="ECO:0000256" key="2">
    <source>
        <dbReference type="ARBA" id="ARBA00020515"/>
    </source>
</evidence>
<comment type="similarity">
    <text evidence="8">Belongs to the binding-protein-dependent transport system permease family.</text>
</comment>
<evidence type="ECO:0000256" key="7">
    <source>
        <dbReference type="ARBA" id="ARBA00023136"/>
    </source>
</evidence>
<evidence type="ECO:0000256" key="8">
    <source>
        <dbReference type="RuleBase" id="RU363032"/>
    </source>
</evidence>
<feature type="transmembrane region" description="Helical" evidence="8">
    <location>
        <begin position="78"/>
        <end position="100"/>
    </location>
</feature>
<keyword evidence="11" id="KW-1185">Reference proteome</keyword>
<keyword evidence="6 8" id="KW-1133">Transmembrane helix</keyword>
<proteinExistence type="inferred from homology"/>
<keyword evidence="4" id="KW-1003">Cell membrane</keyword>
<dbReference type="InterPro" id="IPR000515">
    <property type="entry name" value="MetI-like"/>
</dbReference>
<dbReference type="KEGG" id="bhc:JFL75_09315"/>
<sequence length="280" mass="31525">MARKGSIKRQNLHIPAHIILVIYSIIVLFPLWVMVINSFKDRLSIYQNPFALPSKWNISNYSEVIRDGDFLIYFRNSFVVVVLSLAILLIIGSLAAYALANWRGKISRVIYFFCIAGMMLPIKIASIKLLEIIRNLGLLNTIWSLLPIYIAMGVPIAIFILTEFIREVPYELTEAGIIDGAGRFGVFSRIILPLLRPALASVAIYNLVPFWNDLWFPLIFISDDRAKTVLLGVTRLFGQYQTDWSKVLAVLTLSAIPVIALYLMMSKQFIKGLTAGAVKG</sequence>
<feature type="transmembrane region" description="Helical" evidence="8">
    <location>
        <begin position="186"/>
        <end position="208"/>
    </location>
</feature>
<keyword evidence="3 8" id="KW-0813">Transport</keyword>
<comment type="subcellular location">
    <subcellularLocation>
        <location evidence="1 8">Cell membrane</location>
        <topology evidence="1 8">Multi-pass membrane protein</topology>
    </subcellularLocation>
</comment>
<evidence type="ECO:0000256" key="4">
    <source>
        <dbReference type="ARBA" id="ARBA00022475"/>
    </source>
</evidence>
<evidence type="ECO:0000259" key="9">
    <source>
        <dbReference type="PROSITE" id="PS50928"/>
    </source>
</evidence>
<gene>
    <name evidence="10" type="ORF">JFL75_09315</name>
</gene>
<evidence type="ECO:0000256" key="6">
    <source>
        <dbReference type="ARBA" id="ARBA00022989"/>
    </source>
</evidence>
<evidence type="ECO:0000256" key="1">
    <source>
        <dbReference type="ARBA" id="ARBA00004651"/>
    </source>
</evidence>
<dbReference type="InterPro" id="IPR035906">
    <property type="entry name" value="MetI-like_sf"/>
</dbReference>
<dbReference type="AlphaFoldDB" id="A0A7T7XRE5"/>
<dbReference type="Gene3D" id="1.10.3720.10">
    <property type="entry name" value="MetI-like"/>
    <property type="match status" value="1"/>
</dbReference>
<protein>
    <recommendedName>
        <fullName evidence="2">sn-glycerol-3-phosphate transport system permease protein UgpE</fullName>
    </recommendedName>
</protein>
<dbReference type="PANTHER" id="PTHR43744">
    <property type="entry name" value="ABC TRANSPORTER PERMEASE PROTEIN MG189-RELATED-RELATED"/>
    <property type="match status" value="1"/>
</dbReference>
<dbReference type="GO" id="GO:0055085">
    <property type="term" value="P:transmembrane transport"/>
    <property type="evidence" value="ECO:0007669"/>
    <property type="project" value="InterPro"/>
</dbReference>
<organism evidence="10 11">
    <name type="scientific">Breznakiella homolactica</name>
    <dbReference type="NCBI Taxonomy" id="2798577"/>
    <lineage>
        <taxon>Bacteria</taxon>
        <taxon>Pseudomonadati</taxon>
        <taxon>Spirochaetota</taxon>
        <taxon>Spirochaetia</taxon>
        <taxon>Spirochaetales</taxon>
        <taxon>Breznakiellaceae</taxon>
        <taxon>Breznakiella</taxon>
    </lineage>
</organism>
<dbReference type="SUPFAM" id="SSF161098">
    <property type="entry name" value="MetI-like"/>
    <property type="match status" value="1"/>
</dbReference>
<evidence type="ECO:0000256" key="5">
    <source>
        <dbReference type="ARBA" id="ARBA00022692"/>
    </source>
</evidence>
<feature type="transmembrane region" description="Helical" evidence="8">
    <location>
        <begin position="244"/>
        <end position="264"/>
    </location>
</feature>
<feature type="transmembrane region" description="Helical" evidence="8">
    <location>
        <begin position="109"/>
        <end position="130"/>
    </location>
</feature>
<reference evidence="10" key="1">
    <citation type="submission" date="2021-01" db="EMBL/GenBank/DDBJ databases">
        <title>Description of Breznakiella homolactica.</title>
        <authorList>
            <person name="Song Y."/>
            <person name="Brune A."/>
        </authorList>
    </citation>
    <scope>NUCLEOTIDE SEQUENCE</scope>
    <source>
        <strain evidence="10">RmG30</strain>
    </source>
</reference>
<feature type="transmembrane region" description="Helical" evidence="8">
    <location>
        <begin position="12"/>
        <end position="33"/>
    </location>
</feature>
<evidence type="ECO:0000256" key="3">
    <source>
        <dbReference type="ARBA" id="ARBA00022448"/>
    </source>
</evidence>